<organism evidence="2 3">
    <name type="scientific">Streptomyces tauricus</name>
    <dbReference type="NCBI Taxonomy" id="68274"/>
    <lineage>
        <taxon>Bacteria</taxon>
        <taxon>Bacillati</taxon>
        <taxon>Actinomycetota</taxon>
        <taxon>Actinomycetes</taxon>
        <taxon>Kitasatosporales</taxon>
        <taxon>Streptomycetaceae</taxon>
        <taxon>Streptomyces</taxon>
        <taxon>Streptomyces aurantiacus group</taxon>
    </lineage>
</organism>
<proteinExistence type="predicted"/>
<keyword evidence="3" id="KW-1185">Reference proteome</keyword>
<keyword evidence="1" id="KW-0472">Membrane</keyword>
<evidence type="ECO:0000256" key="1">
    <source>
        <dbReference type="SAM" id="Phobius"/>
    </source>
</evidence>
<name>A0ABZ1JUL7_9ACTN</name>
<evidence type="ECO:0008006" key="4">
    <source>
        <dbReference type="Google" id="ProtNLM"/>
    </source>
</evidence>
<dbReference type="EMBL" id="CP108133">
    <property type="protein sequence ID" value="WTP55338.1"/>
    <property type="molecule type" value="Genomic_DNA"/>
</dbReference>
<keyword evidence="1" id="KW-0812">Transmembrane</keyword>
<dbReference type="NCBIfam" id="NF046122">
    <property type="entry name" value="morpho_MmpA"/>
    <property type="match status" value="1"/>
</dbReference>
<evidence type="ECO:0000313" key="2">
    <source>
        <dbReference type="EMBL" id="WTP55338.1"/>
    </source>
</evidence>
<dbReference type="RefSeq" id="WP_265651225.1">
    <property type="nucleotide sequence ID" value="NZ_CP108133.1"/>
</dbReference>
<dbReference type="Proteomes" id="UP001432166">
    <property type="component" value="Chromosome"/>
</dbReference>
<sequence>MTTHRAPKTAAGTATQPVERAVMAGLVLAVVAGVAWTAGMIYTLMEWPF</sequence>
<evidence type="ECO:0000313" key="3">
    <source>
        <dbReference type="Proteomes" id="UP001432166"/>
    </source>
</evidence>
<feature type="transmembrane region" description="Helical" evidence="1">
    <location>
        <begin position="21"/>
        <end position="45"/>
    </location>
</feature>
<accession>A0ABZ1JUL7</accession>
<protein>
    <recommendedName>
        <fullName evidence="4">Integral membrane protein</fullName>
    </recommendedName>
</protein>
<keyword evidence="1" id="KW-1133">Transmembrane helix</keyword>
<gene>
    <name evidence="2" type="ORF">OG288_08400</name>
</gene>
<reference evidence="2" key="1">
    <citation type="submission" date="2022-10" db="EMBL/GenBank/DDBJ databases">
        <title>The complete genomes of actinobacterial strains from the NBC collection.</title>
        <authorList>
            <person name="Joergensen T.S."/>
            <person name="Alvarez Arevalo M."/>
            <person name="Sterndorff E.B."/>
            <person name="Faurdal D."/>
            <person name="Vuksanovic O."/>
            <person name="Mourched A.-S."/>
            <person name="Charusanti P."/>
            <person name="Shaw S."/>
            <person name="Blin K."/>
            <person name="Weber T."/>
        </authorList>
    </citation>
    <scope>NUCLEOTIDE SEQUENCE</scope>
    <source>
        <strain evidence="2">NBC_00189</strain>
    </source>
</reference>
<dbReference type="InterPro" id="IPR059130">
    <property type="entry name" value="MmpA_put"/>
</dbReference>